<dbReference type="EMBL" id="UINC01099626">
    <property type="protein sequence ID" value="SVC59041.1"/>
    <property type="molecule type" value="Genomic_DNA"/>
</dbReference>
<organism evidence="2">
    <name type="scientific">marine metagenome</name>
    <dbReference type="NCBI Taxonomy" id="408172"/>
    <lineage>
        <taxon>unclassified sequences</taxon>
        <taxon>metagenomes</taxon>
        <taxon>ecological metagenomes</taxon>
    </lineage>
</organism>
<dbReference type="Gene3D" id="3.90.850.10">
    <property type="entry name" value="Fumarylacetoacetase-like, C-terminal domain"/>
    <property type="match status" value="1"/>
</dbReference>
<feature type="non-terminal residue" evidence="2">
    <location>
        <position position="1"/>
    </location>
</feature>
<dbReference type="PANTHER" id="PTHR43211">
    <property type="entry name" value="FUMARYLACETOACETATE HYDROLASE"/>
    <property type="match status" value="1"/>
</dbReference>
<evidence type="ECO:0000313" key="2">
    <source>
        <dbReference type="EMBL" id="SVC59041.1"/>
    </source>
</evidence>
<dbReference type="Pfam" id="PF01557">
    <property type="entry name" value="FAA_hydrolase"/>
    <property type="match status" value="1"/>
</dbReference>
<protein>
    <recommendedName>
        <fullName evidence="1">Fumarylacetoacetase-like C-terminal domain-containing protein</fullName>
    </recommendedName>
</protein>
<evidence type="ECO:0000259" key="1">
    <source>
        <dbReference type="Pfam" id="PF01557"/>
    </source>
</evidence>
<sequence>RVNDLINDLNPSSIQTVNYENIVAPIQSPKSFRDFYAFRKHVEAGRKNRGLDMIPEYDKIPVFYFSNHQSITGPGIIKVQDKHLEKLDFEFEIGLIISKQIRNIKSKDAYKYVAGLTILNDWSARAIQLEEMKLNLGPAKGKDFSTSIGPYLITLDELKDKAIGNECDMRYDLSMQAYLNDKLISEDNLKNISWSFADMIERASYGVDLYPGDLIGSGTCSTGCLLELNLSSPNEKWLKNGDEIKLTVDRLGTLSNSISLI</sequence>
<dbReference type="InterPro" id="IPR011234">
    <property type="entry name" value="Fumarylacetoacetase-like_C"/>
</dbReference>
<dbReference type="AlphaFoldDB" id="A0A382NHI3"/>
<reference evidence="2" key="1">
    <citation type="submission" date="2018-05" db="EMBL/GenBank/DDBJ databases">
        <authorList>
            <person name="Lanie J.A."/>
            <person name="Ng W.-L."/>
            <person name="Kazmierczak K.M."/>
            <person name="Andrzejewski T.M."/>
            <person name="Davidsen T.M."/>
            <person name="Wayne K.J."/>
            <person name="Tettelin H."/>
            <person name="Glass J.I."/>
            <person name="Rusch D."/>
            <person name="Podicherti R."/>
            <person name="Tsui H.-C.T."/>
            <person name="Winkler M.E."/>
        </authorList>
    </citation>
    <scope>NUCLEOTIDE SEQUENCE</scope>
</reference>
<name>A0A382NHI3_9ZZZZ</name>
<dbReference type="GO" id="GO:0003824">
    <property type="term" value="F:catalytic activity"/>
    <property type="evidence" value="ECO:0007669"/>
    <property type="project" value="InterPro"/>
</dbReference>
<accession>A0A382NHI3</accession>
<gene>
    <name evidence="2" type="ORF">METZ01_LOCUS311895</name>
</gene>
<dbReference type="SUPFAM" id="SSF56529">
    <property type="entry name" value="FAH"/>
    <property type="match status" value="1"/>
</dbReference>
<proteinExistence type="predicted"/>
<dbReference type="InterPro" id="IPR036663">
    <property type="entry name" value="Fumarylacetoacetase_C_sf"/>
</dbReference>
<dbReference type="PANTHER" id="PTHR43211:SF1">
    <property type="entry name" value="BLL6422 PROTEIN"/>
    <property type="match status" value="1"/>
</dbReference>
<feature type="domain" description="Fumarylacetoacetase-like C-terminal" evidence="1">
    <location>
        <begin position="32"/>
        <end position="258"/>
    </location>
</feature>